<evidence type="ECO:0000256" key="3">
    <source>
        <dbReference type="ARBA" id="ARBA00022989"/>
    </source>
</evidence>
<evidence type="ECO:0000256" key="5">
    <source>
        <dbReference type="ARBA" id="ARBA00023136"/>
    </source>
</evidence>
<keyword evidence="4" id="KW-0496">Mitochondrion</keyword>
<feature type="transmembrane region" description="Helical" evidence="7">
    <location>
        <begin position="65"/>
        <end position="86"/>
    </location>
</feature>
<keyword evidence="5 7" id="KW-0472">Membrane</keyword>
<evidence type="ECO:0000256" key="2">
    <source>
        <dbReference type="ARBA" id="ARBA00022692"/>
    </source>
</evidence>
<sequence>MTSPQPFIPDEQQNAPRPVGYIEHGWNKCKEQPMVPIGAIATTAALLGASASLRSGNRRQFQHFLRLRVAAQGVTVVAMVVGAFMLTEKAEDVAEKRARARTNLPPPDPVPAPTEEIDHLYPPRNKTRVSDFTRRLREAEDQQRTDDAIVNARK</sequence>
<dbReference type="InterPro" id="IPR050355">
    <property type="entry name" value="RCF1"/>
</dbReference>
<feature type="region of interest" description="Disordered" evidence="6">
    <location>
        <begin position="97"/>
        <end position="131"/>
    </location>
</feature>
<protein>
    <submittedName>
        <fullName evidence="9">Respiratory supercomplex factor 1, mitochondrial</fullName>
    </submittedName>
</protein>
<dbReference type="Proteomes" id="UP000827549">
    <property type="component" value="Chromosome 7"/>
</dbReference>
<name>A0AAF1BU32_9TREE</name>
<dbReference type="PANTHER" id="PTHR12297">
    <property type="entry name" value="HYPOXIA-INDUCBILE GENE 1 HIG1 -RELATED"/>
    <property type="match status" value="1"/>
</dbReference>
<evidence type="ECO:0000256" key="1">
    <source>
        <dbReference type="ARBA" id="ARBA00004325"/>
    </source>
</evidence>
<evidence type="ECO:0000313" key="9">
    <source>
        <dbReference type="EMBL" id="WOO85528.1"/>
    </source>
</evidence>
<dbReference type="GO" id="GO:0097250">
    <property type="term" value="P:mitochondrial respirasome assembly"/>
    <property type="evidence" value="ECO:0007669"/>
    <property type="project" value="TreeGrafter"/>
</dbReference>
<evidence type="ECO:0000256" key="7">
    <source>
        <dbReference type="SAM" id="Phobius"/>
    </source>
</evidence>
<feature type="domain" description="HIG1" evidence="8">
    <location>
        <begin position="6"/>
        <end position="97"/>
    </location>
</feature>
<gene>
    <name evidence="9" type="primary">RCF1</name>
    <name evidence="9" type="ORF">LOC62_07G009030</name>
</gene>
<dbReference type="GeneID" id="87812193"/>
<keyword evidence="2 7" id="KW-0812">Transmembrane</keyword>
<keyword evidence="3 7" id="KW-1133">Transmembrane helix</keyword>
<dbReference type="EMBL" id="CP086720">
    <property type="protein sequence ID" value="WOO85528.1"/>
    <property type="molecule type" value="Genomic_DNA"/>
</dbReference>
<dbReference type="GO" id="GO:0031966">
    <property type="term" value="C:mitochondrial membrane"/>
    <property type="evidence" value="ECO:0007669"/>
    <property type="project" value="UniProtKB-SubCell"/>
</dbReference>
<keyword evidence="10" id="KW-1185">Reference proteome</keyword>
<dbReference type="PROSITE" id="PS51503">
    <property type="entry name" value="HIG1"/>
    <property type="match status" value="1"/>
</dbReference>
<proteinExistence type="predicted"/>
<evidence type="ECO:0000259" key="8">
    <source>
        <dbReference type="PROSITE" id="PS51503"/>
    </source>
</evidence>
<dbReference type="PANTHER" id="PTHR12297:SF3">
    <property type="entry name" value="HIG1 DOMAIN FAMILY MEMBER 1A"/>
    <property type="match status" value="1"/>
</dbReference>
<dbReference type="InterPro" id="IPR007667">
    <property type="entry name" value="Hypoxia_induced_domain"/>
</dbReference>
<reference evidence="9" key="1">
    <citation type="submission" date="2023-10" db="EMBL/GenBank/DDBJ databases">
        <authorList>
            <person name="Noh H."/>
        </authorList>
    </citation>
    <scope>NUCLEOTIDE SEQUENCE</scope>
    <source>
        <strain evidence="9">DUCC4014</strain>
    </source>
</reference>
<comment type="subcellular location">
    <subcellularLocation>
        <location evidence="1">Mitochondrion membrane</location>
    </subcellularLocation>
</comment>
<dbReference type="Gene3D" id="6.10.140.1320">
    <property type="match status" value="1"/>
</dbReference>
<evidence type="ECO:0000256" key="4">
    <source>
        <dbReference type="ARBA" id="ARBA00023128"/>
    </source>
</evidence>
<evidence type="ECO:0000256" key="6">
    <source>
        <dbReference type="SAM" id="MobiDB-lite"/>
    </source>
</evidence>
<accession>A0AAF1BU32</accession>
<dbReference type="Pfam" id="PF04588">
    <property type="entry name" value="HIG_1_N"/>
    <property type="match status" value="1"/>
</dbReference>
<dbReference type="RefSeq" id="XP_062631554.1">
    <property type="nucleotide sequence ID" value="XM_062775570.1"/>
</dbReference>
<feature type="transmembrane region" description="Helical" evidence="7">
    <location>
        <begin position="34"/>
        <end position="53"/>
    </location>
</feature>
<dbReference type="AlphaFoldDB" id="A0AAF1BU32"/>
<evidence type="ECO:0000313" key="10">
    <source>
        <dbReference type="Proteomes" id="UP000827549"/>
    </source>
</evidence>
<organism evidence="9 10">
    <name type="scientific">Vanrija pseudolonga</name>
    <dbReference type="NCBI Taxonomy" id="143232"/>
    <lineage>
        <taxon>Eukaryota</taxon>
        <taxon>Fungi</taxon>
        <taxon>Dikarya</taxon>
        <taxon>Basidiomycota</taxon>
        <taxon>Agaricomycotina</taxon>
        <taxon>Tremellomycetes</taxon>
        <taxon>Trichosporonales</taxon>
        <taxon>Trichosporonaceae</taxon>
        <taxon>Vanrija</taxon>
    </lineage>
</organism>